<evidence type="ECO:0000313" key="1">
    <source>
        <dbReference type="EMBL" id="RNL78036.1"/>
    </source>
</evidence>
<proteinExistence type="predicted"/>
<dbReference type="EMBL" id="RJTM01000139">
    <property type="protein sequence ID" value="RNL78036.1"/>
    <property type="molecule type" value="Genomic_DNA"/>
</dbReference>
<accession>A0A3N0DRD1</accession>
<evidence type="ECO:0008006" key="3">
    <source>
        <dbReference type="Google" id="ProtNLM"/>
    </source>
</evidence>
<organism evidence="1 2">
    <name type="scientific">Sinomicrobium pectinilyticum</name>
    <dbReference type="NCBI Taxonomy" id="1084421"/>
    <lineage>
        <taxon>Bacteria</taxon>
        <taxon>Pseudomonadati</taxon>
        <taxon>Bacteroidota</taxon>
        <taxon>Flavobacteriia</taxon>
        <taxon>Flavobacteriales</taxon>
        <taxon>Flavobacteriaceae</taxon>
        <taxon>Sinomicrobium</taxon>
    </lineage>
</organism>
<protein>
    <recommendedName>
        <fullName evidence="3">Carboxypeptidase regulatory-like domain-containing protein</fullName>
    </recommendedName>
</protein>
<evidence type="ECO:0000313" key="2">
    <source>
        <dbReference type="Proteomes" id="UP000267469"/>
    </source>
</evidence>
<reference evidence="1 2" key="1">
    <citation type="submission" date="2018-10" db="EMBL/GenBank/DDBJ databases">
        <title>Sinomicrobium pectinilyticum sp. nov., a pectinase-producing bacterium isolated from alkaline and saline soil, and emended description of the genus Sinomicrobium.</title>
        <authorList>
            <person name="Cheng B."/>
            <person name="Li C."/>
            <person name="Lai Q."/>
            <person name="Du M."/>
            <person name="Shao Z."/>
            <person name="Xu P."/>
            <person name="Yang C."/>
        </authorList>
    </citation>
    <scope>NUCLEOTIDE SEQUENCE [LARGE SCALE GENOMIC DNA]</scope>
    <source>
        <strain evidence="1 2">5DNS001</strain>
    </source>
</reference>
<sequence length="118" mass="13719">MWLLLALAFGFFSCDSMQRLQGYVVDAETGQPVPGVAYRRYDRKKALRDTIGPYGVIRPPQTDSLGRFSSYKIDNPLWPRMKVRFEKEGYGPVDLKWKPKIGRDTLKIRLKKYSKTDE</sequence>
<keyword evidence="2" id="KW-1185">Reference proteome</keyword>
<comment type="caution">
    <text evidence="1">The sequence shown here is derived from an EMBL/GenBank/DDBJ whole genome shotgun (WGS) entry which is preliminary data.</text>
</comment>
<dbReference type="Proteomes" id="UP000267469">
    <property type="component" value="Unassembled WGS sequence"/>
</dbReference>
<dbReference type="AlphaFoldDB" id="A0A3N0DRD1"/>
<name>A0A3N0DRD1_SINP1</name>
<gene>
    <name evidence="1" type="ORF">ED312_20015</name>
</gene>